<dbReference type="GO" id="GO:0004386">
    <property type="term" value="F:helicase activity"/>
    <property type="evidence" value="ECO:0007669"/>
    <property type="project" value="UniProtKB-KW"/>
</dbReference>
<dbReference type="InterPro" id="IPR058660">
    <property type="entry name" value="WHD_DnaB"/>
</dbReference>
<proteinExistence type="inferred from homology"/>
<comment type="similarity">
    <text evidence="1">Belongs to the DnaB/DnaD family.</text>
</comment>
<dbReference type="Pfam" id="PF07261">
    <property type="entry name" value="DnaB_2"/>
    <property type="match status" value="1"/>
</dbReference>
<dbReference type="EMBL" id="FNEN01000021">
    <property type="protein sequence ID" value="SDJ21998.1"/>
    <property type="molecule type" value="Genomic_DNA"/>
</dbReference>
<keyword evidence="5" id="KW-0547">Nucleotide-binding</keyword>
<keyword evidence="5" id="KW-0347">Helicase</keyword>
<dbReference type="InterPro" id="IPR034829">
    <property type="entry name" value="DnaD-like_sf"/>
</dbReference>
<keyword evidence="6" id="KW-1185">Reference proteome</keyword>
<accession>A0A1G8RYE3</accession>
<evidence type="ECO:0000313" key="5">
    <source>
        <dbReference type="EMBL" id="SDJ21998.1"/>
    </source>
</evidence>
<protein>
    <submittedName>
        <fullName evidence="5">Replicative DNA helicase loader DnaB</fullName>
    </submittedName>
</protein>
<feature type="region of interest" description="Disordered" evidence="2">
    <location>
        <begin position="399"/>
        <end position="474"/>
    </location>
</feature>
<keyword evidence="5" id="KW-0378">Hydrolase</keyword>
<sequence>MHVDVSWKQVLPVDGFRVRMTQYPADTDRQVLTQLYQPLIGAQATNFYQTLYHRLPHGVYQSEGSTHHELMIIIGETLTTLLEARRKLEAVGLLKTYVKAGTGSEDRQFIYEILPPMSPRQFFEDDVLSVFLYNRIGKSKYRRLRQQFLVPEMGSGWTEMTASFNDVFTSLHPSELVPTSEQLEGQADGQLVTNAQTNGVFIQEDVFDFELLYQRLPSFFNRDQLLTDKVKKAVGRLAFVYRIDPASMSQLIQQALVGDEEVDIGMLRKKVQEWYRMSFGQTPPKLGLRVDKPQTQENTSSTEPVDDEKATIRYFEMIAPLTLLESFSEHGAEVSPSDARLVESLLFDYQLQPGVANVLIDYVMRTNNRKLNARYVETIAGHWSRMNLKTVEDAMELAKHENKKKQWSNNQKQNQQGKKKSKQGNQSKNRSQHKERLPKWLTGDVTEASDEEKRKRVSEDREQIQTLLQQYRKG</sequence>
<dbReference type="Pfam" id="PF25888">
    <property type="entry name" value="WHD_DnaB"/>
    <property type="match status" value="1"/>
</dbReference>
<reference evidence="5 6" key="1">
    <citation type="submission" date="2016-10" db="EMBL/GenBank/DDBJ databases">
        <authorList>
            <person name="de Groot N.N."/>
        </authorList>
    </citation>
    <scope>NUCLEOTIDE SEQUENCE [LARGE SCALE GENOMIC DNA]</scope>
    <source>
        <strain evidence="5 6">DSM 21771</strain>
    </source>
</reference>
<dbReference type="RefSeq" id="WP_245723209.1">
    <property type="nucleotide sequence ID" value="NZ_FNEN01000021.1"/>
</dbReference>
<name>A0A1G8RYE3_9BACI</name>
<dbReference type="Gene3D" id="1.10.10.630">
    <property type="entry name" value="DnaD domain-like"/>
    <property type="match status" value="1"/>
</dbReference>
<evidence type="ECO:0000259" key="4">
    <source>
        <dbReference type="Pfam" id="PF25888"/>
    </source>
</evidence>
<organism evidence="5 6">
    <name type="scientific">Natribacillus halophilus</name>
    <dbReference type="NCBI Taxonomy" id="549003"/>
    <lineage>
        <taxon>Bacteria</taxon>
        <taxon>Bacillati</taxon>
        <taxon>Bacillota</taxon>
        <taxon>Bacilli</taxon>
        <taxon>Bacillales</taxon>
        <taxon>Bacillaceae</taxon>
        <taxon>Natribacillus</taxon>
    </lineage>
</organism>
<evidence type="ECO:0000313" key="6">
    <source>
        <dbReference type="Proteomes" id="UP000198853"/>
    </source>
</evidence>
<feature type="domain" description="DnaB/C C-terminal" evidence="3">
    <location>
        <begin position="331"/>
        <end position="396"/>
    </location>
</feature>
<feature type="compositionally biased region" description="Low complexity" evidence="2">
    <location>
        <begin position="407"/>
        <end position="416"/>
    </location>
</feature>
<evidence type="ECO:0000259" key="3">
    <source>
        <dbReference type="Pfam" id="PF07261"/>
    </source>
</evidence>
<feature type="compositionally biased region" description="Basic and acidic residues" evidence="2">
    <location>
        <begin position="451"/>
        <end position="463"/>
    </location>
</feature>
<evidence type="ECO:0000256" key="2">
    <source>
        <dbReference type="SAM" id="MobiDB-lite"/>
    </source>
</evidence>
<gene>
    <name evidence="5" type="ORF">SAMN04488123_12126</name>
</gene>
<dbReference type="AlphaFoldDB" id="A0A1G8RYE3"/>
<dbReference type="Proteomes" id="UP000198853">
    <property type="component" value="Unassembled WGS sequence"/>
</dbReference>
<feature type="compositionally biased region" description="Polar residues" evidence="2">
    <location>
        <begin position="464"/>
        <end position="474"/>
    </location>
</feature>
<keyword evidence="5" id="KW-0067">ATP-binding</keyword>
<feature type="region of interest" description="Disordered" evidence="2">
    <location>
        <begin position="286"/>
        <end position="306"/>
    </location>
</feature>
<dbReference type="InterPro" id="IPR006343">
    <property type="entry name" value="DnaB/C_C"/>
</dbReference>
<evidence type="ECO:0000256" key="1">
    <source>
        <dbReference type="ARBA" id="ARBA00093462"/>
    </source>
</evidence>
<feature type="domain" description="Replicative helicase loading/DNA remodeling protein DnaB N-terminal winged helix" evidence="4">
    <location>
        <begin position="12"/>
        <end position="256"/>
    </location>
</feature>